<dbReference type="SUPFAM" id="SSF55166">
    <property type="entry name" value="Hedgehog/DD-peptidase"/>
    <property type="match status" value="1"/>
</dbReference>
<dbReference type="Pfam" id="PF02557">
    <property type="entry name" value="VanY"/>
    <property type="match status" value="1"/>
</dbReference>
<dbReference type="PANTHER" id="PTHR34385">
    <property type="entry name" value="D-ALANYL-D-ALANINE CARBOXYPEPTIDASE"/>
    <property type="match status" value="1"/>
</dbReference>
<dbReference type="Proteomes" id="UP001500021">
    <property type="component" value="Unassembled WGS sequence"/>
</dbReference>
<organism evidence="2 3">
    <name type="scientific">Colwellia asteriadis</name>
    <dbReference type="NCBI Taxonomy" id="517723"/>
    <lineage>
        <taxon>Bacteria</taxon>
        <taxon>Pseudomonadati</taxon>
        <taxon>Pseudomonadota</taxon>
        <taxon>Gammaproteobacteria</taxon>
        <taxon>Alteromonadales</taxon>
        <taxon>Colwelliaceae</taxon>
        <taxon>Colwellia</taxon>
    </lineage>
</organism>
<feature type="domain" description="D-alanyl-D-alanine carboxypeptidase-like core" evidence="1">
    <location>
        <begin position="29"/>
        <end position="182"/>
    </location>
</feature>
<dbReference type="EMBL" id="BAAAFA010000017">
    <property type="protein sequence ID" value="GAA0824110.1"/>
    <property type="molecule type" value="Genomic_DNA"/>
</dbReference>
<comment type="caution">
    <text evidence="2">The sequence shown here is derived from an EMBL/GenBank/DDBJ whole genome shotgun (WGS) entry which is preliminary data.</text>
</comment>
<evidence type="ECO:0000313" key="2">
    <source>
        <dbReference type="EMBL" id="GAA0824110.1"/>
    </source>
</evidence>
<gene>
    <name evidence="2" type="ORF">GCM10009111_34610</name>
</gene>
<accession>A0ABP3WR68</accession>
<name>A0ABP3WR68_9GAMM</name>
<dbReference type="CDD" id="cd14847">
    <property type="entry name" value="DD-carboxypeptidase_like"/>
    <property type="match status" value="1"/>
</dbReference>
<dbReference type="InterPro" id="IPR003709">
    <property type="entry name" value="VanY-like_core_dom"/>
</dbReference>
<keyword evidence="3" id="KW-1185">Reference proteome</keyword>
<evidence type="ECO:0000259" key="1">
    <source>
        <dbReference type="Pfam" id="PF02557"/>
    </source>
</evidence>
<dbReference type="PANTHER" id="PTHR34385:SF1">
    <property type="entry name" value="PEPTIDOGLYCAN L-ALANYL-D-GLUTAMATE ENDOPEPTIDASE CWLK"/>
    <property type="match status" value="1"/>
</dbReference>
<sequence>MTKLLAIKPEELLGQSDQHIHYINERVGINKQMLNAYQALVDSAQQDGIDIAIASGFRSFERQRLIWNNKFSGISPIKDVDNNIVDITSLTPIEIVHAILLYSALPGASRHHWGCDIDVYATNLLPKNYQLKLEPWEYQTSGPLAQLSLWLTKHAHQFGFYLPYKKYQGGVAAEPWHISYAPLAKHYQKALTTDLLSSCFEQRCITQSNTSPANTPPANIPPENNEQALLGQNTIQENLTLIMTRYINNTNAIPDNCYNRA</sequence>
<dbReference type="RefSeq" id="WP_343819080.1">
    <property type="nucleotide sequence ID" value="NZ_BAAAFA010000017.1"/>
</dbReference>
<reference evidence="3" key="1">
    <citation type="journal article" date="2019" name="Int. J. Syst. Evol. Microbiol.">
        <title>The Global Catalogue of Microorganisms (GCM) 10K type strain sequencing project: providing services to taxonomists for standard genome sequencing and annotation.</title>
        <authorList>
            <consortium name="The Broad Institute Genomics Platform"/>
            <consortium name="The Broad Institute Genome Sequencing Center for Infectious Disease"/>
            <person name="Wu L."/>
            <person name="Ma J."/>
        </authorList>
    </citation>
    <scope>NUCLEOTIDE SEQUENCE [LARGE SCALE GENOMIC DNA]</scope>
    <source>
        <strain evidence="3">JCM 15608</strain>
    </source>
</reference>
<proteinExistence type="predicted"/>
<evidence type="ECO:0000313" key="3">
    <source>
        <dbReference type="Proteomes" id="UP001500021"/>
    </source>
</evidence>
<protein>
    <submittedName>
        <fullName evidence="2">M15 family metallopeptidase</fullName>
    </submittedName>
</protein>
<dbReference type="Gene3D" id="3.30.1380.10">
    <property type="match status" value="1"/>
</dbReference>
<dbReference type="InterPro" id="IPR052179">
    <property type="entry name" value="DD-CPase-like"/>
</dbReference>
<dbReference type="InterPro" id="IPR009045">
    <property type="entry name" value="Zn_M74/Hedgehog-like"/>
</dbReference>